<sequence>MNVTAFALYTNANYVNMQCCPSCRGDGDADTPMSLSKQSAQFKKRLSQSLTSKEKHLSTYLSTHEQKAGHLRSPSLGPHAAQHTSRNDKDDTLTHFAISIAGASMTDVDKMTIKDSIDNANSYHGPVFQQNPTENKGTPLQDSTMELAAVDIIAGADLLRQRSQSWQGETPTKPTSHKKSHSIRLLRLLADKIGFDLFMEHLFSGRLFFPFSALCKFHKKYVLSNLLPQSAIVYNDDLHISTQINVLIERYVKQGSLYELNLPYDVRHNCIENCKWDNIKTKSEQELSSIFDPVVCSLYDLMESDSYQRFVYTESFRQYSLNYVPPR</sequence>
<evidence type="ECO:0000259" key="2">
    <source>
        <dbReference type="PROSITE" id="PS50132"/>
    </source>
</evidence>
<accession>X6P5P1</accession>
<protein>
    <recommendedName>
        <fullName evidence="2">RGS domain-containing protein</fullName>
    </recommendedName>
</protein>
<dbReference type="AlphaFoldDB" id="X6P5P1"/>
<name>X6P5P1_RETFI</name>
<feature type="domain" description="RGS" evidence="2">
    <location>
        <begin position="184"/>
        <end position="320"/>
    </location>
</feature>
<evidence type="ECO:0000313" key="3">
    <source>
        <dbReference type="EMBL" id="ETO32917.1"/>
    </source>
</evidence>
<dbReference type="InterPro" id="IPR036305">
    <property type="entry name" value="RGS_sf"/>
</dbReference>
<dbReference type="InterPro" id="IPR016137">
    <property type="entry name" value="RGS"/>
</dbReference>
<gene>
    <name evidence="3" type="ORF">RFI_04201</name>
</gene>
<evidence type="ECO:0000256" key="1">
    <source>
        <dbReference type="SAM" id="MobiDB-lite"/>
    </source>
</evidence>
<organism evidence="3 4">
    <name type="scientific">Reticulomyxa filosa</name>
    <dbReference type="NCBI Taxonomy" id="46433"/>
    <lineage>
        <taxon>Eukaryota</taxon>
        <taxon>Sar</taxon>
        <taxon>Rhizaria</taxon>
        <taxon>Retaria</taxon>
        <taxon>Foraminifera</taxon>
        <taxon>Monothalamids</taxon>
        <taxon>Reticulomyxidae</taxon>
        <taxon>Reticulomyxa</taxon>
    </lineage>
</organism>
<dbReference type="InterPro" id="IPR044926">
    <property type="entry name" value="RGS_subdomain_2"/>
</dbReference>
<evidence type="ECO:0000313" key="4">
    <source>
        <dbReference type="Proteomes" id="UP000023152"/>
    </source>
</evidence>
<dbReference type="EMBL" id="ASPP01003828">
    <property type="protein sequence ID" value="ETO32917.1"/>
    <property type="molecule type" value="Genomic_DNA"/>
</dbReference>
<dbReference type="Pfam" id="PF00615">
    <property type="entry name" value="RGS"/>
    <property type="match status" value="1"/>
</dbReference>
<feature type="region of interest" description="Disordered" evidence="1">
    <location>
        <begin position="63"/>
        <end position="89"/>
    </location>
</feature>
<proteinExistence type="predicted"/>
<dbReference type="SUPFAM" id="SSF48097">
    <property type="entry name" value="Regulator of G-protein signaling, RGS"/>
    <property type="match status" value="1"/>
</dbReference>
<dbReference type="PANTHER" id="PTHR10845:SF192">
    <property type="entry name" value="DOUBLE HIT, ISOFORM B"/>
    <property type="match status" value="1"/>
</dbReference>
<dbReference type="Gene3D" id="1.10.167.10">
    <property type="entry name" value="Regulator of G-protein Signalling 4, domain 2"/>
    <property type="match status" value="1"/>
</dbReference>
<reference evidence="3 4" key="1">
    <citation type="journal article" date="2013" name="Curr. Biol.">
        <title>The Genome of the Foraminiferan Reticulomyxa filosa.</title>
        <authorList>
            <person name="Glockner G."/>
            <person name="Hulsmann N."/>
            <person name="Schleicher M."/>
            <person name="Noegel A.A."/>
            <person name="Eichinger L."/>
            <person name="Gallinger C."/>
            <person name="Pawlowski J."/>
            <person name="Sierra R."/>
            <person name="Euteneuer U."/>
            <person name="Pillet L."/>
            <person name="Moustafa A."/>
            <person name="Platzer M."/>
            <person name="Groth M."/>
            <person name="Szafranski K."/>
            <person name="Schliwa M."/>
        </authorList>
    </citation>
    <scope>NUCLEOTIDE SEQUENCE [LARGE SCALE GENOMIC DNA]</scope>
</reference>
<dbReference type="Proteomes" id="UP000023152">
    <property type="component" value="Unassembled WGS sequence"/>
</dbReference>
<dbReference type="PANTHER" id="PTHR10845">
    <property type="entry name" value="REGULATOR OF G PROTEIN SIGNALING"/>
    <property type="match status" value="1"/>
</dbReference>
<comment type="caution">
    <text evidence="3">The sequence shown here is derived from an EMBL/GenBank/DDBJ whole genome shotgun (WGS) entry which is preliminary data.</text>
</comment>
<dbReference type="PROSITE" id="PS50132">
    <property type="entry name" value="RGS"/>
    <property type="match status" value="1"/>
</dbReference>
<keyword evidence="4" id="KW-1185">Reference proteome</keyword>